<evidence type="ECO:0000313" key="8">
    <source>
        <dbReference type="Proteomes" id="UP000648352"/>
    </source>
</evidence>
<evidence type="ECO:0000256" key="2">
    <source>
        <dbReference type="ARBA" id="ARBA00022771"/>
    </source>
</evidence>
<accession>A0ABR8S4K8</accession>
<evidence type="ECO:0000256" key="3">
    <source>
        <dbReference type="ARBA" id="ARBA00022833"/>
    </source>
</evidence>
<proteinExistence type="predicted"/>
<reference evidence="7 8" key="1">
    <citation type="submission" date="2020-08" db="EMBL/GenBank/DDBJ databases">
        <title>A Genomic Blueprint of the Chicken Gut Microbiome.</title>
        <authorList>
            <person name="Gilroy R."/>
            <person name="Ravi A."/>
            <person name="Getino M."/>
            <person name="Pursley I."/>
            <person name="Horton D.L."/>
            <person name="Alikhan N.-F."/>
            <person name="Baker D."/>
            <person name="Gharbi K."/>
            <person name="Hall N."/>
            <person name="Watson M."/>
            <person name="Adriaenssens E.M."/>
            <person name="Foster-Nyarko E."/>
            <person name="Jarju S."/>
            <person name="Secka A."/>
            <person name="Antonio M."/>
            <person name="Oren A."/>
            <person name="Chaudhuri R."/>
            <person name="La Ragione R.M."/>
            <person name="Hildebrand F."/>
            <person name="Pallen M.J."/>
        </authorList>
    </citation>
    <scope>NUCLEOTIDE SEQUENCE [LARGE SCALE GENOMIC DNA]</scope>
    <source>
        <strain evidence="7 8">Sa4CUA7</strain>
    </source>
</reference>
<feature type="domain" description="Zinc finger DksA/TraR C4-type" evidence="6">
    <location>
        <begin position="77"/>
        <end position="111"/>
    </location>
</feature>
<dbReference type="SUPFAM" id="SSF57716">
    <property type="entry name" value="Glucocorticoid receptor-like (DNA-binding domain)"/>
    <property type="match status" value="1"/>
</dbReference>
<sequence length="112" mass="12547">MARDLERRRCEIDERIARLDRDDAVLRRDRADGTADDEHDPEGSTLSGEWLQVEALRRAARSERQELDAALVRVADGTYGICLECGRPIPVERLQARPAADRCVTCAGGRSQ</sequence>
<dbReference type="PANTHER" id="PTHR33823:SF2">
    <property type="entry name" value="RNA POLYMERASE-BINDING TRANSCRIPTION FACTOR DKSA"/>
    <property type="match status" value="1"/>
</dbReference>
<evidence type="ECO:0000256" key="4">
    <source>
        <dbReference type="PROSITE-ProRule" id="PRU00510"/>
    </source>
</evidence>
<dbReference type="Gene3D" id="1.20.120.910">
    <property type="entry name" value="DksA, coiled-coil domain"/>
    <property type="match status" value="1"/>
</dbReference>
<keyword evidence="3" id="KW-0862">Zinc</keyword>
<dbReference type="PANTHER" id="PTHR33823">
    <property type="entry name" value="RNA POLYMERASE-BINDING TRANSCRIPTION FACTOR DKSA-RELATED"/>
    <property type="match status" value="1"/>
</dbReference>
<name>A0ABR8S4K8_9MICO</name>
<dbReference type="EMBL" id="JACSQP010000005">
    <property type="protein sequence ID" value="MBD7958004.1"/>
    <property type="molecule type" value="Genomic_DNA"/>
</dbReference>
<protein>
    <submittedName>
        <fullName evidence="7">TraR/DksA C4-type zinc finger protein</fullName>
    </submittedName>
</protein>
<keyword evidence="2" id="KW-0863">Zinc-finger</keyword>
<dbReference type="PROSITE" id="PS51128">
    <property type="entry name" value="ZF_DKSA_2"/>
    <property type="match status" value="1"/>
</dbReference>
<feature type="zinc finger region" description="dksA C4-type" evidence="4">
    <location>
        <begin position="82"/>
        <end position="106"/>
    </location>
</feature>
<keyword evidence="1" id="KW-0479">Metal-binding</keyword>
<evidence type="ECO:0000256" key="5">
    <source>
        <dbReference type="SAM" id="MobiDB-lite"/>
    </source>
</evidence>
<dbReference type="InterPro" id="IPR000962">
    <property type="entry name" value="Znf_DskA_TraR"/>
</dbReference>
<evidence type="ECO:0000259" key="6">
    <source>
        <dbReference type="Pfam" id="PF01258"/>
    </source>
</evidence>
<keyword evidence="8" id="KW-1185">Reference proteome</keyword>
<gene>
    <name evidence="7" type="ORF">H9651_10175</name>
</gene>
<feature type="region of interest" description="Disordered" evidence="5">
    <location>
        <begin position="27"/>
        <end position="48"/>
    </location>
</feature>
<organism evidence="7 8">
    <name type="scientific">Microbacterium pullorum</name>
    <dbReference type="NCBI Taxonomy" id="2762236"/>
    <lineage>
        <taxon>Bacteria</taxon>
        <taxon>Bacillati</taxon>
        <taxon>Actinomycetota</taxon>
        <taxon>Actinomycetes</taxon>
        <taxon>Micrococcales</taxon>
        <taxon>Microbacteriaceae</taxon>
        <taxon>Microbacterium</taxon>
    </lineage>
</organism>
<dbReference type="Proteomes" id="UP000648352">
    <property type="component" value="Unassembled WGS sequence"/>
</dbReference>
<comment type="caution">
    <text evidence="7">The sequence shown here is derived from an EMBL/GenBank/DDBJ whole genome shotgun (WGS) entry which is preliminary data.</text>
</comment>
<evidence type="ECO:0000313" key="7">
    <source>
        <dbReference type="EMBL" id="MBD7958004.1"/>
    </source>
</evidence>
<dbReference type="Pfam" id="PF01258">
    <property type="entry name" value="zf-dskA_traR"/>
    <property type="match status" value="1"/>
</dbReference>
<evidence type="ECO:0000256" key="1">
    <source>
        <dbReference type="ARBA" id="ARBA00022723"/>
    </source>
</evidence>